<feature type="repeat" description="ANK" evidence="1">
    <location>
        <begin position="8"/>
        <end position="40"/>
    </location>
</feature>
<dbReference type="AlphaFoldDB" id="A0AAD4TGL1"/>
<organism evidence="2 3">
    <name type="scientific">Papaver atlanticum</name>
    <dbReference type="NCBI Taxonomy" id="357466"/>
    <lineage>
        <taxon>Eukaryota</taxon>
        <taxon>Viridiplantae</taxon>
        <taxon>Streptophyta</taxon>
        <taxon>Embryophyta</taxon>
        <taxon>Tracheophyta</taxon>
        <taxon>Spermatophyta</taxon>
        <taxon>Magnoliopsida</taxon>
        <taxon>Ranunculales</taxon>
        <taxon>Papaveraceae</taxon>
        <taxon>Papaveroideae</taxon>
        <taxon>Papaver</taxon>
    </lineage>
</organism>
<dbReference type="Pfam" id="PF00023">
    <property type="entry name" value="Ank"/>
    <property type="match status" value="1"/>
</dbReference>
<name>A0AAD4TGL1_9MAGN</name>
<dbReference type="InterPro" id="IPR036770">
    <property type="entry name" value="Ankyrin_rpt-contain_sf"/>
</dbReference>
<dbReference type="EMBL" id="JAJJMB010001752">
    <property type="protein sequence ID" value="KAI3955349.1"/>
    <property type="molecule type" value="Genomic_DNA"/>
</dbReference>
<keyword evidence="1" id="KW-0040">ANK repeat</keyword>
<dbReference type="InterPro" id="IPR002110">
    <property type="entry name" value="Ankyrin_rpt"/>
</dbReference>
<dbReference type="PROSITE" id="PS50088">
    <property type="entry name" value="ANK_REPEAT"/>
    <property type="match status" value="2"/>
</dbReference>
<reference evidence="2" key="1">
    <citation type="submission" date="2022-04" db="EMBL/GenBank/DDBJ databases">
        <title>A functionally conserved STORR gene fusion in Papaver species that diverged 16.8 million years ago.</title>
        <authorList>
            <person name="Catania T."/>
        </authorList>
    </citation>
    <scope>NUCLEOTIDE SEQUENCE</scope>
    <source>
        <strain evidence="2">S-188037</strain>
    </source>
</reference>
<dbReference type="Pfam" id="PF12796">
    <property type="entry name" value="Ank_2"/>
    <property type="match status" value="1"/>
</dbReference>
<dbReference type="Gene3D" id="1.25.40.20">
    <property type="entry name" value="Ankyrin repeat-containing domain"/>
    <property type="match status" value="2"/>
</dbReference>
<accession>A0AAD4TGL1</accession>
<gene>
    <name evidence="2" type="ORF">MKW98_018450</name>
</gene>
<dbReference type="SMART" id="SM00248">
    <property type="entry name" value="ANK"/>
    <property type="match status" value="7"/>
</dbReference>
<comment type="caution">
    <text evidence="2">The sequence shown here is derived from an EMBL/GenBank/DDBJ whole genome shotgun (WGS) entry which is preliminary data.</text>
</comment>
<sequence length="356" mass="39706">MLMQQNINGNTPLHIAARSGSTEIVSQFIDHAGNSQVIEKDEDYDDIDVEKGILPAEKKAMCKSSVEQLVRIANKSKNTALHEALLSRTDSRISQMLRSADPGFEYFANDSGETPLYLAVKFGTPDLVDYMLKICPSQSYGALGGRTALHALALRDSDSFKEAYSSLVYLLRHIVKEVDKNGRTALHSAVQFDNNEFLDAVMQVNPSVCYVSDKDGMTALHHAAAAANGDYGSINAIKKMIQHCLDCWEVLDNKGRNFLHVAAQNNNSDVLEYVLNEISSDLVVETIIRMKDKNGKEPCQMHPNFSYILSRNTRVKQSTRDANEIREFEDALIGEEVWISVLSTLKKVLSICYPMH</sequence>
<protein>
    <submittedName>
        <fullName evidence="2">Uncharacterized protein</fullName>
    </submittedName>
</protein>
<keyword evidence="3" id="KW-1185">Reference proteome</keyword>
<dbReference type="PANTHER" id="PTHR24121:SF22">
    <property type="entry name" value="PROTEIN ACCELERATED CELL DEATH 6-LIKE"/>
    <property type="match status" value="1"/>
</dbReference>
<dbReference type="SUPFAM" id="SSF48403">
    <property type="entry name" value="Ankyrin repeat"/>
    <property type="match status" value="1"/>
</dbReference>
<evidence type="ECO:0000256" key="1">
    <source>
        <dbReference type="PROSITE-ProRule" id="PRU00023"/>
    </source>
</evidence>
<dbReference type="PROSITE" id="PS50297">
    <property type="entry name" value="ANK_REP_REGION"/>
    <property type="match status" value="2"/>
</dbReference>
<feature type="repeat" description="ANK" evidence="1">
    <location>
        <begin position="111"/>
        <end position="133"/>
    </location>
</feature>
<dbReference type="Proteomes" id="UP001202328">
    <property type="component" value="Unassembled WGS sequence"/>
</dbReference>
<dbReference type="PANTHER" id="PTHR24121">
    <property type="entry name" value="NO MECHANORECEPTOR POTENTIAL C, ISOFORM D-RELATED"/>
    <property type="match status" value="1"/>
</dbReference>
<evidence type="ECO:0000313" key="3">
    <source>
        <dbReference type="Proteomes" id="UP001202328"/>
    </source>
</evidence>
<evidence type="ECO:0000313" key="2">
    <source>
        <dbReference type="EMBL" id="KAI3955349.1"/>
    </source>
</evidence>
<proteinExistence type="predicted"/>